<proteinExistence type="predicted"/>
<organism evidence="2">
    <name type="scientific">viral metagenome</name>
    <dbReference type="NCBI Taxonomy" id="1070528"/>
    <lineage>
        <taxon>unclassified sequences</taxon>
        <taxon>metagenomes</taxon>
        <taxon>organismal metagenomes</taxon>
    </lineage>
</organism>
<evidence type="ECO:0000313" key="2">
    <source>
        <dbReference type="EMBL" id="QHT20618.1"/>
    </source>
</evidence>
<accession>A0A6C0DVW0</accession>
<dbReference type="AlphaFoldDB" id="A0A6C0DVW0"/>
<reference evidence="2" key="1">
    <citation type="journal article" date="2020" name="Nature">
        <title>Giant virus diversity and host interactions through global metagenomics.</title>
        <authorList>
            <person name="Schulz F."/>
            <person name="Roux S."/>
            <person name="Paez-Espino D."/>
            <person name="Jungbluth S."/>
            <person name="Walsh D.A."/>
            <person name="Denef V.J."/>
            <person name="McMahon K.D."/>
            <person name="Konstantinidis K.T."/>
            <person name="Eloe-Fadrosh E.A."/>
            <person name="Kyrpides N.C."/>
            <person name="Woyke T."/>
        </authorList>
    </citation>
    <scope>NUCLEOTIDE SEQUENCE</scope>
    <source>
        <strain evidence="2">GVMAG-M-3300023174-68</strain>
    </source>
</reference>
<feature type="transmembrane region" description="Helical" evidence="1">
    <location>
        <begin position="6"/>
        <end position="22"/>
    </location>
</feature>
<dbReference type="EMBL" id="MN739679">
    <property type="protein sequence ID" value="QHT20618.1"/>
    <property type="molecule type" value="Genomic_DNA"/>
</dbReference>
<keyword evidence="1" id="KW-0472">Membrane</keyword>
<protein>
    <submittedName>
        <fullName evidence="2">Uncharacterized protein</fullName>
    </submittedName>
</protein>
<name>A0A6C0DVW0_9ZZZZ</name>
<sequence length="136" mass="15883">MNIVNIVTFAFILFIIYLMYMLKKRYICLYEDAIKILYRQCARWAAASVQDDATIIKMLHANYAAGYLWAIKDIVTSEKFYEITGEDFVKFENKIVDIQDASSKELIEKCPTLVFIKDQNNNDNIIIRAMYSRGII</sequence>
<evidence type="ECO:0000256" key="1">
    <source>
        <dbReference type="SAM" id="Phobius"/>
    </source>
</evidence>
<keyword evidence="1" id="KW-1133">Transmembrane helix</keyword>
<keyword evidence="1" id="KW-0812">Transmembrane</keyword>